<feature type="compositionally biased region" description="Low complexity" evidence="1">
    <location>
        <begin position="274"/>
        <end position="284"/>
    </location>
</feature>
<feature type="domain" description="ImpA N-terminal" evidence="2">
    <location>
        <begin position="12"/>
        <end position="132"/>
    </location>
</feature>
<gene>
    <name evidence="3" type="ORF">D5018_02985</name>
</gene>
<protein>
    <submittedName>
        <fullName evidence="3">Type VI secretion protein</fullName>
    </submittedName>
</protein>
<dbReference type="RefSeq" id="WP_121837499.1">
    <property type="nucleotide sequence ID" value="NZ_ML014756.1"/>
</dbReference>
<proteinExistence type="predicted"/>
<dbReference type="Pfam" id="PF06812">
    <property type="entry name" value="ImpA_N"/>
    <property type="match status" value="1"/>
</dbReference>
<evidence type="ECO:0000259" key="2">
    <source>
        <dbReference type="Pfam" id="PF06812"/>
    </source>
</evidence>
<reference evidence="3 4" key="1">
    <citation type="submission" date="2018-09" db="EMBL/GenBank/DDBJ databases">
        <title>Phylogeny of the Shewanellaceae, and recommendation for two new genera, Pseudoshewanella and Parashewanella.</title>
        <authorList>
            <person name="Wang G."/>
        </authorList>
    </citation>
    <scope>NUCLEOTIDE SEQUENCE [LARGE SCALE GENOMIC DNA]</scope>
    <source>
        <strain evidence="3 4">C51</strain>
    </source>
</reference>
<dbReference type="EMBL" id="QZEI01000005">
    <property type="protein sequence ID" value="RLV61237.1"/>
    <property type="molecule type" value="Genomic_DNA"/>
</dbReference>
<feature type="region of interest" description="Disordered" evidence="1">
    <location>
        <begin position="418"/>
        <end position="465"/>
    </location>
</feature>
<feature type="compositionally biased region" description="Polar residues" evidence="1">
    <location>
        <begin position="418"/>
        <end position="452"/>
    </location>
</feature>
<dbReference type="Proteomes" id="UP000281474">
    <property type="component" value="Unassembled WGS sequence"/>
</dbReference>
<feature type="region of interest" description="Disordered" evidence="1">
    <location>
        <begin position="274"/>
        <end position="314"/>
    </location>
</feature>
<dbReference type="PANTHER" id="PTHR37951">
    <property type="entry name" value="CYTOPLASMIC PROTEIN-RELATED"/>
    <property type="match status" value="1"/>
</dbReference>
<dbReference type="AlphaFoldDB" id="A0A3L8Q0N6"/>
<evidence type="ECO:0000313" key="3">
    <source>
        <dbReference type="EMBL" id="RLV61237.1"/>
    </source>
</evidence>
<dbReference type="InterPro" id="IPR017740">
    <property type="entry name" value="TssA-like"/>
</dbReference>
<dbReference type="InterPro" id="IPR010657">
    <property type="entry name" value="ImpA_N"/>
</dbReference>
<evidence type="ECO:0000313" key="4">
    <source>
        <dbReference type="Proteomes" id="UP000281474"/>
    </source>
</evidence>
<name>A0A3L8Q0N6_9GAMM</name>
<accession>A0A3L8Q0N6</accession>
<evidence type="ECO:0000256" key="1">
    <source>
        <dbReference type="SAM" id="MobiDB-lite"/>
    </source>
</evidence>
<organism evidence="3 4">
    <name type="scientific">Parashewanella curva</name>
    <dbReference type="NCBI Taxonomy" id="2338552"/>
    <lineage>
        <taxon>Bacteria</taxon>
        <taxon>Pseudomonadati</taxon>
        <taxon>Pseudomonadota</taxon>
        <taxon>Gammaproteobacteria</taxon>
        <taxon>Alteromonadales</taxon>
        <taxon>Shewanellaceae</taxon>
        <taxon>Parashewanella</taxon>
    </lineage>
</organism>
<dbReference type="PANTHER" id="PTHR37951:SF1">
    <property type="entry name" value="TYPE VI SECRETION SYSTEM COMPONENT TSSA1"/>
    <property type="match status" value="1"/>
</dbReference>
<sequence length="465" mass="52426">MFTEQLKQELIQPISAEMHCGEYIKLDRSLFRPLRNSFNLAQTSLRKLSQNPDGTEIETLLEENTNNWEQLSQELLDIFKQSSRDIELIGWFLSAQLILDASLASFATAMEWLAELVNEQWDYLNPVLPENKLKAEDEAGKLKEQSEAKSKAFFQLVGDSEEGSLLYGPFLMLPLINEISFFHYQSVERKGEVSVLKQKVSAYVSNEKETVKTKIESLERALTAVERLTNSTFEHCRESNVTAPNFNFIKNIIKKFESAIVYLTGIKLNKKVAAADTADTGNDTEASKAGSETENLKVQNQSESGQSSSSEQIMLTKNSESLSKVAANNSMNRNFALHQLRDISDYFRQSEPHSPVSFLLEKAIRWGCMSLPDVIKEMMTEPEGGLVDKIFDSTGLNRMDQVVLPEVDEVNPISINQQSNTQKVSHTPEQQIQQKIHTSEPSGNDVTSNQQPKSDEARKNTALSW</sequence>
<comment type="caution">
    <text evidence="3">The sequence shown here is derived from an EMBL/GenBank/DDBJ whole genome shotgun (WGS) entry which is preliminary data.</text>
</comment>
<keyword evidence="4" id="KW-1185">Reference proteome</keyword>
<dbReference type="OrthoDB" id="9771118at2"/>
<feature type="compositionally biased region" description="Low complexity" evidence="1">
    <location>
        <begin position="299"/>
        <end position="312"/>
    </location>
</feature>